<dbReference type="InterPro" id="IPR002772">
    <property type="entry name" value="Glyco_hydro_3_C"/>
</dbReference>
<dbReference type="PANTHER" id="PTHR42715">
    <property type="entry name" value="BETA-GLUCOSIDASE"/>
    <property type="match status" value="1"/>
</dbReference>
<evidence type="ECO:0000256" key="10">
    <source>
        <dbReference type="SAM" id="MobiDB-lite"/>
    </source>
</evidence>
<evidence type="ECO:0000256" key="3">
    <source>
        <dbReference type="ARBA" id="ARBA00005336"/>
    </source>
</evidence>
<dbReference type="Pfam" id="PF01915">
    <property type="entry name" value="Glyco_hydro_3_C"/>
    <property type="match status" value="1"/>
</dbReference>
<dbReference type="InterPro" id="IPR017853">
    <property type="entry name" value="GH"/>
</dbReference>
<evidence type="ECO:0000259" key="11">
    <source>
        <dbReference type="PROSITE" id="PS51820"/>
    </source>
</evidence>
<dbReference type="InterPro" id="IPR036962">
    <property type="entry name" value="Glyco_hydro_3_N_sf"/>
</dbReference>
<dbReference type="SUPFAM" id="SSF52279">
    <property type="entry name" value="Beta-D-glucan exohydrolase, C-terminal domain"/>
    <property type="match status" value="1"/>
</dbReference>
<dbReference type="Pfam" id="PF00933">
    <property type="entry name" value="Glyco_hydro_3"/>
    <property type="match status" value="1"/>
</dbReference>
<accession>A0A9N9UKU1</accession>
<organism evidence="12 13">
    <name type="scientific">Clonostachys byssicola</name>
    <dbReference type="NCBI Taxonomy" id="160290"/>
    <lineage>
        <taxon>Eukaryota</taxon>
        <taxon>Fungi</taxon>
        <taxon>Dikarya</taxon>
        <taxon>Ascomycota</taxon>
        <taxon>Pezizomycotina</taxon>
        <taxon>Sordariomycetes</taxon>
        <taxon>Hypocreomycetidae</taxon>
        <taxon>Hypocreales</taxon>
        <taxon>Bionectriaceae</taxon>
        <taxon>Clonostachys</taxon>
    </lineage>
</organism>
<dbReference type="SMART" id="SM01217">
    <property type="entry name" value="Fn3_like"/>
    <property type="match status" value="1"/>
</dbReference>
<dbReference type="Gene3D" id="2.60.120.260">
    <property type="entry name" value="Galactose-binding domain-like"/>
    <property type="match status" value="1"/>
</dbReference>
<evidence type="ECO:0000256" key="6">
    <source>
        <dbReference type="ARBA" id="ARBA00023180"/>
    </source>
</evidence>
<dbReference type="GO" id="GO:0008422">
    <property type="term" value="F:beta-glucosidase activity"/>
    <property type="evidence" value="ECO:0007669"/>
    <property type="project" value="UniProtKB-EC"/>
</dbReference>
<dbReference type="PRINTS" id="PR00133">
    <property type="entry name" value="GLHYDRLASE3"/>
</dbReference>
<dbReference type="EC" id="3.2.1.21" evidence="4"/>
<keyword evidence="9" id="KW-0624">Polysaccharide degradation</keyword>
<dbReference type="Pfam" id="PF07691">
    <property type="entry name" value="PA14"/>
    <property type="match status" value="1"/>
</dbReference>
<comment type="pathway">
    <text evidence="2">Glycan metabolism; cellulose degradation.</text>
</comment>
<dbReference type="Pfam" id="PF14310">
    <property type="entry name" value="Fn3-like"/>
    <property type="match status" value="1"/>
</dbReference>
<dbReference type="Proteomes" id="UP000754883">
    <property type="component" value="Unassembled WGS sequence"/>
</dbReference>
<name>A0A9N9UKU1_9HYPO</name>
<evidence type="ECO:0000256" key="1">
    <source>
        <dbReference type="ARBA" id="ARBA00000448"/>
    </source>
</evidence>
<keyword evidence="13" id="KW-1185">Reference proteome</keyword>
<dbReference type="InterPro" id="IPR001764">
    <property type="entry name" value="Glyco_hydro_3_N"/>
</dbReference>
<protein>
    <recommendedName>
        <fullName evidence="4">beta-glucosidase</fullName>
        <ecNumber evidence="4">3.2.1.21</ecNumber>
    </recommendedName>
</protein>
<reference evidence="12" key="1">
    <citation type="submission" date="2021-10" db="EMBL/GenBank/DDBJ databases">
        <authorList>
            <person name="Piombo E."/>
        </authorList>
    </citation>
    <scope>NUCLEOTIDE SEQUENCE</scope>
</reference>
<feature type="region of interest" description="Disordered" evidence="10">
    <location>
        <begin position="310"/>
        <end position="338"/>
    </location>
</feature>
<dbReference type="GO" id="GO:0009251">
    <property type="term" value="P:glucan catabolic process"/>
    <property type="evidence" value="ECO:0007669"/>
    <property type="project" value="TreeGrafter"/>
</dbReference>
<evidence type="ECO:0000256" key="8">
    <source>
        <dbReference type="ARBA" id="ARBA00023295"/>
    </source>
</evidence>
<sequence>MAPHAMDETGSGHLVDNSRSHKQSAIAHLIDALSLDEKCNLLSGANMWETHAIPRLGIQSLKTTDGPAGVRGSRWTDGTHTTQIPCGISLGATFNPEVVRRVGKILGSETKKKRAHVLLAPTMNISRSPFGGRNFENFGEDPFLTGTLASAYIDGVQSEGVGACMKHYVANDQETRRFNMDEKIDERTLREIYLKPFHMALSVNPWTAMTAYPKVNGEHVDMSQHLVKNILREEWGYNNLVMSDWGGLNDTVKSILATTDLEMPGPPMRYGRALKDAVLNGDVSEKCHINPSVERLLKLLAKAGRLQGPGAAVAEDQSSEATRCEEGEEEFDDPKTRQTVREAAGEGIVLLKNDSGALPLAPVRLKRLAIIGPNAKHPTTGGTGSAIVNPYYVTNPYQSIADASKSINPDLEVLYERGILTHLQPPLLGDCIVAPNTRQPGMQVDFFDSDIFEGPVVATTNWQDSLVYFMSDGDVPLSLRGTKYTYRAKGILRPSVTGTYDFSFSSTGKAKLFIDGDLIIDNTEWKQISGNFMNCGSVEQFASRELEAGKSYVVSVDNLVVPPPTPAHDNTLFHKISGVRIGMMYRHDTDAMFRDAVAAASSADAAIVVVGHNNDTEREGSDRTSLALPGRTDELIRAVCAANKHVVVVTQSACAISMPWAAEPAAIVHAWYQGQECGNAIADVILGAVNPSGKLPVSFPNRIEDHGSYEWFPGDAVSDQAHYGEGVLVGYRWFDAKGLEPLWPFGFGLSYTSFEISNISIQGGIDVSGSGTILITMTVMNVGRVQGSEVIQVYTSPSPVLKELGLSAPPKSLASFVKIGLDVGESREVQIPVQGDSFAWYDAEYTGTTKRGWRVDPGVYTCFIGTSSRHIVSEVSVLIG</sequence>
<dbReference type="AlphaFoldDB" id="A0A9N9UKU1"/>
<dbReference type="EMBL" id="CABFNO020001465">
    <property type="protein sequence ID" value="CAG9989217.1"/>
    <property type="molecule type" value="Genomic_DNA"/>
</dbReference>
<evidence type="ECO:0000256" key="5">
    <source>
        <dbReference type="ARBA" id="ARBA00022801"/>
    </source>
</evidence>
<dbReference type="PANTHER" id="PTHR42715:SF10">
    <property type="entry name" value="BETA-GLUCOSIDASE"/>
    <property type="match status" value="1"/>
</dbReference>
<dbReference type="PROSITE" id="PS51820">
    <property type="entry name" value="PA14"/>
    <property type="match status" value="1"/>
</dbReference>
<dbReference type="Gene3D" id="2.60.40.10">
    <property type="entry name" value="Immunoglobulins"/>
    <property type="match status" value="1"/>
</dbReference>
<dbReference type="SUPFAM" id="SSF51445">
    <property type="entry name" value="(Trans)glycosidases"/>
    <property type="match status" value="1"/>
</dbReference>
<dbReference type="OrthoDB" id="47059at2759"/>
<evidence type="ECO:0000313" key="12">
    <source>
        <dbReference type="EMBL" id="CAG9989217.1"/>
    </source>
</evidence>
<dbReference type="InterPro" id="IPR013783">
    <property type="entry name" value="Ig-like_fold"/>
</dbReference>
<dbReference type="InterPro" id="IPR037524">
    <property type="entry name" value="PA14/GLEYA"/>
</dbReference>
<keyword evidence="6" id="KW-0325">Glycoprotein</keyword>
<evidence type="ECO:0000256" key="4">
    <source>
        <dbReference type="ARBA" id="ARBA00012744"/>
    </source>
</evidence>
<evidence type="ECO:0000256" key="7">
    <source>
        <dbReference type="ARBA" id="ARBA00023277"/>
    </source>
</evidence>
<dbReference type="InterPro" id="IPR011658">
    <property type="entry name" value="PA14_dom"/>
</dbReference>
<comment type="catalytic activity">
    <reaction evidence="1">
        <text>Hydrolysis of terminal, non-reducing beta-D-glucosyl residues with release of beta-D-glucose.</text>
        <dbReference type="EC" id="3.2.1.21"/>
    </reaction>
</comment>
<feature type="domain" description="PA14" evidence="11">
    <location>
        <begin position="437"/>
        <end position="597"/>
    </location>
</feature>
<keyword evidence="7" id="KW-0119">Carbohydrate metabolism</keyword>
<evidence type="ECO:0000256" key="2">
    <source>
        <dbReference type="ARBA" id="ARBA00004987"/>
    </source>
</evidence>
<comment type="similarity">
    <text evidence="3">Belongs to the glycosyl hydrolase 3 family.</text>
</comment>
<evidence type="ECO:0000256" key="9">
    <source>
        <dbReference type="ARBA" id="ARBA00023326"/>
    </source>
</evidence>
<dbReference type="SUPFAM" id="SSF56988">
    <property type="entry name" value="Anthrax protective antigen"/>
    <property type="match status" value="1"/>
</dbReference>
<dbReference type="InterPro" id="IPR036881">
    <property type="entry name" value="Glyco_hydro_3_C_sf"/>
</dbReference>
<proteinExistence type="inferred from homology"/>
<evidence type="ECO:0000313" key="13">
    <source>
        <dbReference type="Proteomes" id="UP000754883"/>
    </source>
</evidence>
<gene>
    <name evidence="12" type="ORF">CBYS24578_00014759</name>
</gene>
<dbReference type="InterPro" id="IPR026891">
    <property type="entry name" value="Fn3-like"/>
</dbReference>
<keyword evidence="8" id="KW-0326">Glycosidase</keyword>
<comment type="caution">
    <text evidence="12">The sequence shown here is derived from an EMBL/GenBank/DDBJ whole genome shotgun (WGS) entry which is preliminary data.</text>
</comment>
<dbReference type="Gene3D" id="3.40.50.1700">
    <property type="entry name" value="Glycoside hydrolase family 3 C-terminal domain"/>
    <property type="match status" value="1"/>
</dbReference>
<dbReference type="InterPro" id="IPR050288">
    <property type="entry name" value="Cellulose_deg_GH3"/>
</dbReference>
<keyword evidence="5" id="KW-0378">Hydrolase</keyword>
<dbReference type="Gene3D" id="3.20.20.300">
    <property type="entry name" value="Glycoside hydrolase, family 3, N-terminal domain"/>
    <property type="match status" value="1"/>
</dbReference>